<gene>
    <name evidence="1" type="ORF">ERS852582_02427</name>
</gene>
<dbReference type="GO" id="GO:0008705">
    <property type="term" value="F:methionine synthase activity"/>
    <property type="evidence" value="ECO:0007669"/>
    <property type="project" value="InterPro"/>
</dbReference>
<dbReference type="InterPro" id="IPR037010">
    <property type="entry name" value="VitB12-dep_Met_synth_activ_sf"/>
</dbReference>
<reference evidence="1 2" key="1">
    <citation type="submission" date="2015-09" db="EMBL/GenBank/DDBJ databases">
        <authorList>
            <consortium name="Pathogen Informatics"/>
        </authorList>
    </citation>
    <scope>NUCLEOTIDE SEQUENCE [LARGE SCALE GENOMIC DNA]</scope>
    <source>
        <strain evidence="1 2">2789STDY5834970</strain>
    </source>
</reference>
<dbReference type="EMBL" id="CYXN01000029">
    <property type="protein sequence ID" value="CUN20253.1"/>
    <property type="molecule type" value="Genomic_DNA"/>
</dbReference>
<organism evidence="1 2">
    <name type="scientific">Faecalibacterium prausnitzii</name>
    <dbReference type="NCBI Taxonomy" id="853"/>
    <lineage>
        <taxon>Bacteria</taxon>
        <taxon>Bacillati</taxon>
        <taxon>Bacillota</taxon>
        <taxon>Clostridia</taxon>
        <taxon>Eubacteriales</taxon>
        <taxon>Oscillospiraceae</taxon>
        <taxon>Faecalibacterium</taxon>
    </lineage>
</organism>
<dbReference type="SUPFAM" id="SSF56507">
    <property type="entry name" value="Methionine synthase activation domain-like"/>
    <property type="match status" value="1"/>
</dbReference>
<proteinExistence type="predicted"/>
<evidence type="ECO:0000313" key="1">
    <source>
        <dbReference type="EMBL" id="CUN20253.1"/>
    </source>
</evidence>
<dbReference type="RefSeq" id="WP_055186757.1">
    <property type="nucleotide sequence ID" value="NZ_CYXN01000029.1"/>
</dbReference>
<dbReference type="OrthoDB" id="9816190at2"/>
<sequence>MSIGVSRPLAIEKPQSVDLAQAARYFGAHGEPDAATLALLQKCAVPLLAAATPRAVWLLADTPALTEAGLLPGEDVHKHLTGCGQAILLAVTLGPGVDAQIRRAGVGDIAAGVASDALGSALAEQAADAAEAQLRQWAATEGKYLTGRFSPGYGDWNIAVQPLVAAALDTARKAGLCVTDTNLMTPRKSVTALLGVSDHPVKGQLAGCGHCVLRTRCEYRKRGKTCASE</sequence>
<protein>
    <submittedName>
        <fullName evidence="1">Vitamin B12 dependent methionine synthase, activation domain</fullName>
    </submittedName>
</protein>
<dbReference type="Gene3D" id="3.40.109.40">
    <property type="match status" value="1"/>
</dbReference>
<evidence type="ECO:0000313" key="2">
    <source>
        <dbReference type="Proteomes" id="UP000095649"/>
    </source>
</evidence>
<dbReference type="AlphaFoldDB" id="A0A173UZ20"/>
<dbReference type="Proteomes" id="UP000095649">
    <property type="component" value="Unassembled WGS sequence"/>
</dbReference>
<accession>A0A173UZ20</accession>
<name>A0A173UZ20_9FIRM</name>